<dbReference type="Proteomes" id="UP000504724">
    <property type="component" value="Chromosome"/>
</dbReference>
<evidence type="ECO:0000313" key="2">
    <source>
        <dbReference type="Proteomes" id="UP000504724"/>
    </source>
</evidence>
<protein>
    <submittedName>
        <fullName evidence="1">Uncharacterized protein</fullName>
    </submittedName>
</protein>
<name>A0A7D4SIS3_9GAMM</name>
<keyword evidence="2" id="KW-1185">Reference proteome</keyword>
<sequence>MTAVTVFNLHPRSIAANIASLTKNRKRQSKVLNSAFFVPKLWGICTRIGMKNRNRISKYGRVNARIKDPLQGKKCSRLAAISDTRPPETKTGGQALLKPQGGQTMAMSPITRATVGQFSFSINLPENSFIKRFIAVSFAGAWVLSIETERGQMATVKNHSTNAPRYFETLDSLALWLASQGVPQMQVMLPNAVNVAGGGE</sequence>
<proteinExistence type="predicted"/>
<dbReference type="RefSeq" id="WP_173286198.1">
    <property type="nucleotide sequence ID" value="NZ_CP054020.1"/>
</dbReference>
<gene>
    <name evidence="1" type="ORF">HQN79_10205</name>
</gene>
<organism evidence="1 2">
    <name type="scientific">Thiomicrorhabdus xiamenensis</name>
    <dbReference type="NCBI Taxonomy" id="2739063"/>
    <lineage>
        <taxon>Bacteria</taxon>
        <taxon>Pseudomonadati</taxon>
        <taxon>Pseudomonadota</taxon>
        <taxon>Gammaproteobacteria</taxon>
        <taxon>Thiotrichales</taxon>
        <taxon>Piscirickettsiaceae</taxon>
        <taxon>Thiomicrorhabdus</taxon>
    </lineage>
</organism>
<dbReference type="AlphaFoldDB" id="A0A7D4SIS3"/>
<dbReference type="KEGG" id="txa:HQN79_10205"/>
<dbReference type="EMBL" id="CP054020">
    <property type="protein sequence ID" value="QKI89920.1"/>
    <property type="molecule type" value="Genomic_DNA"/>
</dbReference>
<accession>A0A7D4SIS3</accession>
<evidence type="ECO:0000313" key="1">
    <source>
        <dbReference type="EMBL" id="QKI89920.1"/>
    </source>
</evidence>
<reference evidence="1 2" key="1">
    <citation type="submission" date="2020-05" db="EMBL/GenBank/DDBJ databases">
        <title>Thiomicrorhabdus sediminis sp.nov. and Thiomicrorhabdus xiamenensis sp.nov., novel sulfur-oxidizing bacteria isolated from coastal sediment.</title>
        <authorList>
            <person name="Liu X."/>
        </authorList>
    </citation>
    <scope>NUCLEOTIDE SEQUENCE [LARGE SCALE GENOMIC DNA]</scope>
    <source>
        <strain evidence="1 2">G2</strain>
    </source>
</reference>